<evidence type="ECO:0000256" key="3">
    <source>
        <dbReference type="ARBA" id="ARBA00022806"/>
    </source>
</evidence>
<sequence>MLQLRLGDIAACPFIEPPDGKAIKDGFTLLQELSAVNREGQLTPLGRQLARLPIDPRLGRMLLEAAQQGSLEEVLTVASALSVQDPRERPVERQQAADQAHRCLGCGNPYCEW</sequence>
<evidence type="ECO:0000259" key="5">
    <source>
        <dbReference type="SMART" id="SM00847"/>
    </source>
</evidence>
<dbReference type="PANTHER" id="PTHR18934">
    <property type="entry name" value="ATP-DEPENDENT RNA HELICASE"/>
    <property type="match status" value="1"/>
</dbReference>
<dbReference type="InterPro" id="IPR027417">
    <property type="entry name" value="P-loop_NTPase"/>
</dbReference>
<reference evidence="6 7" key="1">
    <citation type="submission" date="2020-12" db="EMBL/GenBank/DDBJ databases">
        <title>Draft genome sequences of nine environmental bacterial isolates colonizing plastic.</title>
        <authorList>
            <person name="Borre I."/>
            <person name="Sonnenschein E.C."/>
        </authorList>
    </citation>
    <scope>NUCLEOTIDE SEQUENCE [LARGE SCALE GENOMIC DNA]</scope>
    <source>
        <strain evidence="6 7">IB30</strain>
    </source>
</reference>
<dbReference type="InterPro" id="IPR048333">
    <property type="entry name" value="HA2_WH"/>
</dbReference>
<feature type="domain" description="Helicase-associated" evidence="5">
    <location>
        <begin position="25"/>
        <end position="113"/>
    </location>
</feature>
<evidence type="ECO:0000256" key="4">
    <source>
        <dbReference type="ARBA" id="ARBA00022840"/>
    </source>
</evidence>
<keyword evidence="4" id="KW-0067">ATP-binding</keyword>
<evidence type="ECO:0000256" key="2">
    <source>
        <dbReference type="ARBA" id="ARBA00022801"/>
    </source>
</evidence>
<comment type="caution">
    <text evidence="6">The sequence shown here is derived from an EMBL/GenBank/DDBJ whole genome shotgun (WGS) entry which is preliminary data.</text>
</comment>
<protein>
    <recommendedName>
        <fullName evidence="5">Helicase-associated domain-containing protein</fullName>
    </recommendedName>
</protein>
<dbReference type="Gene3D" id="1.20.120.1080">
    <property type="match status" value="1"/>
</dbReference>
<proteinExistence type="predicted"/>
<keyword evidence="3" id="KW-0347">Helicase</keyword>
<dbReference type="SUPFAM" id="SSF52540">
    <property type="entry name" value="P-loop containing nucleoside triphosphate hydrolases"/>
    <property type="match status" value="1"/>
</dbReference>
<dbReference type="InterPro" id="IPR007502">
    <property type="entry name" value="Helicase-assoc_dom"/>
</dbReference>
<evidence type="ECO:0000313" key="6">
    <source>
        <dbReference type="EMBL" id="MBJ2139071.1"/>
    </source>
</evidence>
<organism evidence="6 7">
    <name type="scientific">Paraglaciecola chathamensis</name>
    <dbReference type="NCBI Taxonomy" id="368405"/>
    <lineage>
        <taxon>Bacteria</taxon>
        <taxon>Pseudomonadati</taxon>
        <taxon>Pseudomonadota</taxon>
        <taxon>Gammaproteobacteria</taxon>
        <taxon>Alteromonadales</taxon>
        <taxon>Alteromonadaceae</taxon>
        <taxon>Paraglaciecola</taxon>
    </lineage>
</organism>
<evidence type="ECO:0000256" key="1">
    <source>
        <dbReference type="ARBA" id="ARBA00022741"/>
    </source>
</evidence>
<name>A0ABS0WKS8_9ALTE</name>
<evidence type="ECO:0000313" key="7">
    <source>
        <dbReference type="Proteomes" id="UP000649232"/>
    </source>
</evidence>
<dbReference type="Pfam" id="PF04408">
    <property type="entry name" value="WHD_HA2"/>
    <property type="match status" value="1"/>
</dbReference>
<dbReference type="Proteomes" id="UP000649232">
    <property type="component" value="Unassembled WGS sequence"/>
</dbReference>
<accession>A0ABS0WKS8</accession>
<dbReference type="PANTHER" id="PTHR18934:SF99">
    <property type="entry name" value="ATP-DEPENDENT RNA HELICASE DHX37-RELATED"/>
    <property type="match status" value="1"/>
</dbReference>
<dbReference type="Pfam" id="PF21010">
    <property type="entry name" value="HA2_C"/>
    <property type="match status" value="1"/>
</dbReference>
<dbReference type="EMBL" id="JAEILT010000092">
    <property type="protein sequence ID" value="MBJ2139071.1"/>
    <property type="molecule type" value="Genomic_DNA"/>
</dbReference>
<gene>
    <name evidence="6" type="ORF">JEU11_21800</name>
</gene>
<keyword evidence="1" id="KW-0547">Nucleotide-binding</keyword>
<keyword evidence="2" id="KW-0378">Hydrolase</keyword>
<dbReference type="SMART" id="SM00847">
    <property type="entry name" value="HA2"/>
    <property type="match status" value="1"/>
</dbReference>